<reference evidence="4 5" key="1">
    <citation type="submission" date="2019-01" db="EMBL/GenBank/DDBJ databases">
        <authorList>
            <person name="Brito A."/>
        </authorList>
    </citation>
    <scope>NUCLEOTIDE SEQUENCE [LARGE SCALE GENOMIC DNA]</scope>
    <source>
        <strain evidence="4">1</strain>
    </source>
</reference>
<keyword evidence="2" id="KW-0732">Signal</keyword>
<keyword evidence="5" id="KW-1185">Reference proteome</keyword>
<sequence length="1330" mass="133248">MKVISKTVFCLFPLLFPLSATAQITVDGTTSTTVTPTETGVQIDDGNRAGGNLYHSFGEFSIPTGSEAFFNNASEIANIFSRVTGGNISNINGLIRANGAANLFLINPAGIVFGNDARLQLGGSFYGSTADSIIFPDGEFSATDLDNPPLITVNAPIGLGFRDNPGEITVRGNGNGIRLIDSEVIDTQEALRVGTENTIGLIGGNLILENATIKTAGGSIELGSVAGGDVDLVTTAKGFTFDYSGIENFSDISLTGISVVDASGLGGGDINVVGNNISLTGISGLTNYTLGGNPGGDTNVFAAESLEINGIENELDFFSGIANYVLPQGTADGGDINIEAQNLRIGDRGEISTFAFGQGNAGNININASESVSLASEGNGSAIGSVVNTDGVEDGGDVSITTPNLTISNGASLVVTTLGAGDGGKLTINTENFNLADGSVINVLTSGTGDGGSLTIDTNNLLVTNGSEINTSTLSSGNAGDLQITATDIELNGGDNGLETGLSSAVAESTSEGNAGNITIETPQLRLVNGGAILVSTVGGGDGGDLRIQATDISLENPMGVFTVIDASTIAEGAGGSITIETGNLNLADGGIISVLTSGIGDGGSLTIDTNNLLVTNGSQISTNTIGAGNGGNLQITATDIELNGGDNGLGTGLSSAVAKSTSEGNAGNITVETQQLSLVNGGAIAVSTIGGGNGGDLRIQATDISLENPMGAVTIIDASTFAEGKGGSINIETGNLNLADGGIINVLTSGTGDGGSLTIDTNNLLVTNGSEINTSTLSSGNAGDLQITATDIELNGGDNGLETGLSSAVAESTSEGNAGNITIETPQLRLVNGGAILVSTVGGGDGGDLRIQATDISLENLMGANTIIDASTFAGGAGGSITIETENLNLTDGSIISVFTLGTGDGGSLTINSDSLLSTNGSTIDASTFSSGNAGDLEITATDIELNGGENGLLTSLTSIAAAEGNAGNITIETPQLRLANGGQISVSTGGEGDGGNLQINANQIEIIEAPTGESLTGISAFTQAEGAGGSVTIETESLNLIDGGIIDVSTSGTGDSGNLTIEANSIDLENNSRINAETQSGTGGNIDFQIAENLTLSDNSSISARANNDANGGNINIGAEFIIAYPSGGNSDGNDITASAQQGQGGAISITAESLLGIEERRAFDNNGTNDIDASSGTEGLDGTVTIETPDNNPLRETTELTDNVVTAEVITTSDVCSASDIEDVSSLAVQGKGGVAPEPTAPFDGDALIVNGEPETSDAPQNNSHYLDPNEIPPHIQPVAYKDNGEPIYIARGVMKQEDGTVILTAVPHQNQNIPPRTPENPYSCGQ</sequence>
<dbReference type="NCBIfam" id="TIGR01901">
    <property type="entry name" value="adhes_NPXG"/>
    <property type="match status" value="1"/>
</dbReference>
<dbReference type="RefSeq" id="WP_144867040.1">
    <property type="nucleotide sequence ID" value="NZ_LR213819.1"/>
</dbReference>
<feature type="domain" description="Filamentous haemagglutinin FhaB/tRNA nuclease CdiA-like TPS" evidence="3">
    <location>
        <begin position="25"/>
        <end position="136"/>
    </location>
</feature>
<evidence type="ECO:0000313" key="5">
    <source>
        <dbReference type="Proteomes" id="UP000320055"/>
    </source>
</evidence>
<proteinExistence type="predicted"/>
<protein>
    <submittedName>
        <fullName evidence="4">Filamentous hemagglutinin family N-terminal domain</fullName>
    </submittedName>
</protein>
<dbReference type="OrthoDB" id="436571at2"/>
<organism evidence="4 5">
    <name type="scientific">Hyella patelloides LEGE 07179</name>
    <dbReference type="NCBI Taxonomy" id="945734"/>
    <lineage>
        <taxon>Bacteria</taxon>
        <taxon>Bacillati</taxon>
        <taxon>Cyanobacteriota</taxon>
        <taxon>Cyanophyceae</taxon>
        <taxon>Pleurocapsales</taxon>
        <taxon>Hyellaceae</taxon>
        <taxon>Hyella</taxon>
    </lineage>
</organism>
<dbReference type="Gene3D" id="2.160.20.10">
    <property type="entry name" value="Single-stranded right-handed beta-helix, Pectin lyase-like"/>
    <property type="match status" value="4"/>
</dbReference>
<evidence type="ECO:0000313" key="4">
    <source>
        <dbReference type="EMBL" id="VEP17410.1"/>
    </source>
</evidence>
<dbReference type="InterPro" id="IPR011050">
    <property type="entry name" value="Pectin_lyase_fold/virulence"/>
</dbReference>
<dbReference type="InterPro" id="IPR012334">
    <property type="entry name" value="Pectin_lyas_fold"/>
</dbReference>
<dbReference type="Proteomes" id="UP000320055">
    <property type="component" value="Unassembled WGS sequence"/>
</dbReference>
<gene>
    <name evidence="4" type="ORF">H1P_600001</name>
</gene>
<dbReference type="SUPFAM" id="SSF51126">
    <property type="entry name" value="Pectin lyase-like"/>
    <property type="match status" value="7"/>
</dbReference>
<evidence type="ECO:0000256" key="1">
    <source>
        <dbReference type="SAM" id="MobiDB-lite"/>
    </source>
</evidence>
<dbReference type="InterPro" id="IPR008638">
    <property type="entry name" value="FhaB/CdiA-like_TPS"/>
</dbReference>
<feature type="compositionally biased region" description="Polar residues" evidence="1">
    <location>
        <begin position="1188"/>
        <end position="1198"/>
    </location>
</feature>
<feature type="compositionally biased region" description="Polar residues" evidence="1">
    <location>
        <begin position="1168"/>
        <end position="1180"/>
    </location>
</feature>
<accession>A0A563W171</accession>
<name>A0A563W171_9CYAN</name>
<dbReference type="Pfam" id="PF05860">
    <property type="entry name" value="TPS"/>
    <property type="match status" value="1"/>
</dbReference>
<dbReference type="EMBL" id="CAACVJ010000557">
    <property type="protein sequence ID" value="VEP17410.1"/>
    <property type="molecule type" value="Genomic_DNA"/>
</dbReference>
<feature type="signal peptide" evidence="2">
    <location>
        <begin position="1"/>
        <end position="22"/>
    </location>
</feature>
<evidence type="ECO:0000259" key="3">
    <source>
        <dbReference type="SMART" id="SM00912"/>
    </source>
</evidence>
<evidence type="ECO:0000256" key="2">
    <source>
        <dbReference type="SAM" id="SignalP"/>
    </source>
</evidence>
<dbReference type="SMART" id="SM00912">
    <property type="entry name" value="Haemagg_act"/>
    <property type="match status" value="1"/>
</dbReference>
<feature type="chain" id="PRO_5021779761" evidence="2">
    <location>
        <begin position="23"/>
        <end position="1330"/>
    </location>
</feature>
<feature type="region of interest" description="Disordered" evidence="1">
    <location>
        <begin position="1168"/>
        <end position="1198"/>
    </location>
</feature>